<dbReference type="InParanoid" id="B8M3M7"/>
<feature type="region of interest" description="Disordered" evidence="5">
    <location>
        <begin position="718"/>
        <end position="776"/>
    </location>
</feature>
<feature type="compositionally biased region" description="Polar residues" evidence="5">
    <location>
        <begin position="617"/>
        <end position="630"/>
    </location>
</feature>
<gene>
    <name evidence="7" type="ORF">TSTA_096480</name>
</gene>
<dbReference type="RefSeq" id="XP_002479362.1">
    <property type="nucleotide sequence ID" value="XM_002479317.1"/>
</dbReference>
<proteinExistence type="predicted"/>
<feature type="binding site" evidence="4">
    <location>
        <position position="59"/>
    </location>
    <ligand>
        <name>ATP</name>
        <dbReference type="ChEBI" id="CHEBI:30616"/>
    </ligand>
</feature>
<evidence type="ECO:0000256" key="3">
    <source>
        <dbReference type="ARBA" id="ARBA00022840"/>
    </source>
</evidence>
<dbReference type="PANTHER" id="PTHR24055">
    <property type="entry name" value="MITOGEN-ACTIVATED PROTEIN KINASE"/>
    <property type="match status" value="1"/>
</dbReference>
<dbReference type="OMA" id="GNWYNKA"/>
<dbReference type="InterPro" id="IPR000719">
    <property type="entry name" value="Prot_kinase_dom"/>
</dbReference>
<keyword evidence="2 4" id="KW-0547">Nucleotide-binding</keyword>
<accession>B8M3M7</accession>
<name>B8M3M7_TALSN</name>
<dbReference type="Proteomes" id="UP000001745">
    <property type="component" value="Unassembled WGS sequence"/>
</dbReference>
<dbReference type="InterPro" id="IPR008271">
    <property type="entry name" value="Ser/Thr_kinase_AS"/>
</dbReference>
<keyword evidence="7" id="KW-0418">Kinase</keyword>
<protein>
    <submittedName>
        <fullName evidence="7">Meiosis induction protein kinase (Ime2), putative</fullName>
    </submittedName>
</protein>
<dbReference type="Pfam" id="PF00069">
    <property type="entry name" value="Pkinase"/>
    <property type="match status" value="1"/>
</dbReference>
<feature type="domain" description="Protein kinase" evidence="6">
    <location>
        <begin position="23"/>
        <end position="350"/>
    </location>
</feature>
<evidence type="ECO:0000256" key="2">
    <source>
        <dbReference type="ARBA" id="ARBA00022741"/>
    </source>
</evidence>
<evidence type="ECO:0000256" key="1">
    <source>
        <dbReference type="ARBA" id="ARBA00022527"/>
    </source>
</evidence>
<dbReference type="PROSITE" id="PS00108">
    <property type="entry name" value="PROTEIN_KINASE_ST"/>
    <property type="match status" value="1"/>
</dbReference>
<dbReference type="SMART" id="SM00220">
    <property type="entry name" value="S_TKc"/>
    <property type="match status" value="1"/>
</dbReference>
<dbReference type="Gene3D" id="3.30.200.20">
    <property type="entry name" value="Phosphorylase Kinase, domain 1"/>
    <property type="match status" value="1"/>
</dbReference>
<evidence type="ECO:0000256" key="5">
    <source>
        <dbReference type="SAM" id="MobiDB-lite"/>
    </source>
</evidence>
<evidence type="ECO:0000313" key="7">
    <source>
        <dbReference type="EMBL" id="EED22399.1"/>
    </source>
</evidence>
<dbReference type="PROSITE" id="PS50011">
    <property type="entry name" value="PROTEIN_KINASE_DOM"/>
    <property type="match status" value="1"/>
</dbReference>
<dbReference type="GeneID" id="8103491"/>
<dbReference type="eggNOG" id="KOG0661">
    <property type="taxonomic scope" value="Eukaryota"/>
</dbReference>
<dbReference type="STRING" id="441959.B8M3M7"/>
<dbReference type="GO" id="GO:0005524">
    <property type="term" value="F:ATP binding"/>
    <property type="evidence" value="ECO:0007669"/>
    <property type="project" value="UniProtKB-UniRule"/>
</dbReference>
<feature type="region of interest" description="Disordered" evidence="5">
    <location>
        <begin position="609"/>
        <end position="630"/>
    </location>
</feature>
<sequence length="790" mass="87359">MAISHEYSLRGTSHSAMALEDRFEVIKEVGDGSFGSVVLARVRTAGSNVARRGTMVAIKTMKKTFESFAPCLELREVVFLRTLPHHTHIVPALDIFLDPLSKKLHICMEYMDGNLYQLMKARDHKYLEAKHVKSILYQIMSGLEHIHAHNFFHRDIKPENILVSTSAPNDSSTFSRYSNLVTPPSTPPTYTVKIADFGLARETHSKSPYTTYVSTRWYRAPEVLLRAGEYSAPVDIWAVGAMAVEIATLKPLFPGVNEVDQVWRICEIMGSPGNWYTKSGAKVGGGEWREGNKLAQKLGFTFPKMAPHSMSSILQGPHWPQSLSSFVTWCLMWDPRNRPTSAQALNHEYFADALDPFRPKSSASRLLGRKVSEKSIKPTTTEKTTELPTLSSKPSWFRRSLVLRSDSPAPLLEPEQPARPPAVSYNTVPEAQASKGRSVKRATWANGAPMPILPSIRPVSPLSNAVTAQANSSVAHGSDQTTTIRIEENGKSKKIGRQLSVNSNGNHYADIHRQEAERALNGLAGGTNISAQKESFFSHLRKRARRLSGRNQAPAGVSAANYDIEANAGCSPWPARSSVVLDSGVIDSKTSDFSDVDKTVQGLKYHMSAAANPPPQMTSIPNQTPSKRQSVPQVPMRSMTESPTPTVGGPISGRTRRALQMTSHPVHRYETPEEEDELLDEVLHSADKAARRLAQHYDSESTSSLYKEDHRLSHLLNESTRTLNPYPTPSPSAKRDGVSFGDMENTPIRQGDVSKRSEDTSSRQWPTPPYGEQEWASSVAKSILSGSTYR</sequence>
<evidence type="ECO:0000256" key="4">
    <source>
        <dbReference type="PROSITE-ProRule" id="PRU10141"/>
    </source>
</evidence>
<dbReference type="CDD" id="cd07830">
    <property type="entry name" value="STKc_MAK_like"/>
    <property type="match status" value="1"/>
</dbReference>
<dbReference type="PhylomeDB" id="B8M3M7"/>
<dbReference type="SUPFAM" id="SSF56112">
    <property type="entry name" value="Protein kinase-like (PK-like)"/>
    <property type="match status" value="1"/>
</dbReference>
<evidence type="ECO:0000313" key="8">
    <source>
        <dbReference type="Proteomes" id="UP000001745"/>
    </source>
</evidence>
<dbReference type="OrthoDB" id="2158884at2759"/>
<dbReference type="InterPro" id="IPR050117">
    <property type="entry name" value="MAPK"/>
</dbReference>
<dbReference type="InterPro" id="IPR017441">
    <property type="entry name" value="Protein_kinase_ATP_BS"/>
</dbReference>
<dbReference type="EMBL" id="EQ962653">
    <property type="protein sequence ID" value="EED22399.1"/>
    <property type="molecule type" value="Genomic_DNA"/>
</dbReference>
<evidence type="ECO:0000259" key="6">
    <source>
        <dbReference type="PROSITE" id="PS50011"/>
    </source>
</evidence>
<feature type="compositionally biased region" description="Low complexity" evidence="5">
    <location>
        <begin position="377"/>
        <end position="391"/>
    </location>
</feature>
<keyword evidence="8" id="KW-1185">Reference proteome</keyword>
<organism evidence="7 8">
    <name type="scientific">Talaromyces stipitatus (strain ATCC 10500 / CBS 375.48 / QM 6759 / NRRL 1006)</name>
    <name type="common">Penicillium stipitatum</name>
    <dbReference type="NCBI Taxonomy" id="441959"/>
    <lineage>
        <taxon>Eukaryota</taxon>
        <taxon>Fungi</taxon>
        <taxon>Dikarya</taxon>
        <taxon>Ascomycota</taxon>
        <taxon>Pezizomycotina</taxon>
        <taxon>Eurotiomycetes</taxon>
        <taxon>Eurotiomycetidae</taxon>
        <taxon>Eurotiales</taxon>
        <taxon>Trichocomaceae</taxon>
        <taxon>Talaromyces</taxon>
        <taxon>Talaromyces sect. Talaromyces</taxon>
    </lineage>
</organism>
<keyword evidence="7" id="KW-0808">Transferase</keyword>
<dbReference type="FunFam" id="1.10.510.10:FF:000314">
    <property type="entry name" value="Serine threonine-protein kinase mak"/>
    <property type="match status" value="1"/>
</dbReference>
<dbReference type="AlphaFoldDB" id="B8M3M7"/>
<keyword evidence="1" id="KW-0723">Serine/threonine-protein kinase</keyword>
<feature type="compositionally biased region" description="Basic and acidic residues" evidence="5">
    <location>
        <begin position="752"/>
        <end position="761"/>
    </location>
</feature>
<dbReference type="VEuPathDB" id="FungiDB:TSTA_096480"/>
<dbReference type="Gene3D" id="1.10.510.10">
    <property type="entry name" value="Transferase(Phosphotransferase) domain 1"/>
    <property type="match status" value="1"/>
</dbReference>
<reference evidence="8" key="1">
    <citation type="journal article" date="2015" name="Genome Announc.">
        <title>Genome sequence of the AIDS-associated pathogen Penicillium marneffei (ATCC18224) and its near taxonomic relative Talaromyces stipitatus (ATCC10500).</title>
        <authorList>
            <person name="Nierman W.C."/>
            <person name="Fedorova-Abrams N.D."/>
            <person name="Andrianopoulos A."/>
        </authorList>
    </citation>
    <scope>NUCLEOTIDE SEQUENCE [LARGE SCALE GENOMIC DNA]</scope>
    <source>
        <strain evidence="8">ATCC 10500 / CBS 375.48 / QM 6759 / NRRL 1006</strain>
    </source>
</reference>
<dbReference type="InterPro" id="IPR011009">
    <property type="entry name" value="Kinase-like_dom_sf"/>
</dbReference>
<dbReference type="GO" id="GO:0004674">
    <property type="term" value="F:protein serine/threonine kinase activity"/>
    <property type="evidence" value="ECO:0007669"/>
    <property type="project" value="UniProtKB-KW"/>
</dbReference>
<keyword evidence="3 4" id="KW-0067">ATP-binding</keyword>
<dbReference type="FunFam" id="3.30.200.20:FF:000233">
    <property type="entry name" value="Meiosis induction protein kinase"/>
    <property type="match status" value="1"/>
</dbReference>
<dbReference type="PROSITE" id="PS00107">
    <property type="entry name" value="PROTEIN_KINASE_ATP"/>
    <property type="match status" value="1"/>
</dbReference>
<dbReference type="HOGENOM" id="CLU_011172_0_0_1"/>
<feature type="region of interest" description="Disordered" evidence="5">
    <location>
        <begin position="363"/>
        <end position="391"/>
    </location>
</feature>